<reference evidence="6" key="1">
    <citation type="submission" date="2017-09" db="EMBL/GenBank/DDBJ databases">
        <title>Depth-based differentiation of microbial function through sediment-hosted aquifers and enrichment of novel symbionts in the deep terrestrial subsurface.</title>
        <authorList>
            <person name="Probst A.J."/>
            <person name="Ladd B."/>
            <person name="Jarett J.K."/>
            <person name="Geller-Mcgrath D.E."/>
            <person name="Sieber C.M.K."/>
            <person name="Emerson J.B."/>
            <person name="Anantharaman K."/>
            <person name="Thomas B.C."/>
            <person name="Malmstrom R."/>
            <person name="Stieglmeier M."/>
            <person name="Klingl A."/>
            <person name="Woyke T."/>
            <person name="Ryan C.M."/>
            <person name="Banfield J.F."/>
        </authorList>
    </citation>
    <scope>NUCLEOTIDE SEQUENCE [LARGE SCALE GENOMIC DNA]</scope>
</reference>
<evidence type="ECO:0000313" key="5">
    <source>
        <dbReference type="EMBL" id="PJC24210.1"/>
    </source>
</evidence>
<sequence length="390" mass="44481">MSKWPLKKLGEHIIESKEQYNSEKLNGIQVLSVTNDQGFINSEKRTSENVSNYKIVKDKYFAYNPYRINVGSLAYAGSEYIGIVSPAYVVFYCASDLDPEYLWKYLKSDVGLFHIRQGGKGSVRSSLSFERLQEIEIPLPPLPEQKRIVKKIKEIEEKSKKLKKQDQISFNGANSVIDSYVEKLILANAKWKRFPLKQKAKINPSKAEINDFDSKKEVSFLPMPAVDDKTGTIKAPLIKKYSEVKSGYTYFRDGDVIFAKITPCMENGKSAICANLVNGVGFGSTEFHVIRPNTKEILPEWIHLVIRSKKFREEAEKNMPGTAGQKRVPKEFLEDYLFPVPEIMEQKKIIEHAEKLIKKQELLKFEINKRGNLVSALMPSLLAKAFNGEL</sequence>
<dbReference type="CDD" id="cd17260">
    <property type="entry name" value="RMtype1_S_EcoEI-TRD1-CR1_like"/>
    <property type="match status" value="1"/>
</dbReference>
<dbReference type="InterPro" id="IPR000055">
    <property type="entry name" value="Restrct_endonuc_typeI_TRD"/>
</dbReference>
<dbReference type="PANTHER" id="PTHR43140">
    <property type="entry name" value="TYPE-1 RESTRICTION ENZYME ECOKI SPECIFICITY PROTEIN"/>
    <property type="match status" value="1"/>
</dbReference>
<dbReference type="SUPFAM" id="SSF116734">
    <property type="entry name" value="DNA methylase specificity domain"/>
    <property type="match status" value="2"/>
</dbReference>
<feature type="domain" description="Type I restriction modification DNA specificity" evidence="4">
    <location>
        <begin position="190"/>
        <end position="368"/>
    </location>
</feature>
<comment type="similarity">
    <text evidence="1">Belongs to the type-I restriction system S methylase family.</text>
</comment>
<evidence type="ECO:0000256" key="3">
    <source>
        <dbReference type="ARBA" id="ARBA00023125"/>
    </source>
</evidence>
<dbReference type="AlphaFoldDB" id="A0A2M8ENA1"/>
<feature type="domain" description="Type I restriction modification DNA specificity" evidence="4">
    <location>
        <begin position="19"/>
        <end position="167"/>
    </location>
</feature>
<dbReference type="Gene3D" id="3.90.220.20">
    <property type="entry name" value="DNA methylase specificity domains"/>
    <property type="match status" value="2"/>
</dbReference>
<dbReference type="PANTHER" id="PTHR43140:SF1">
    <property type="entry name" value="TYPE I RESTRICTION ENZYME ECOKI SPECIFICITY SUBUNIT"/>
    <property type="match status" value="1"/>
</dbReference>
<evidence type="ECO:0000256" key="2">
    <source>
        <dbReference type="ARBA" id="ARBA00022747"/>
    </source>
</evidence>
<dbReference type="GO" id="GO:0009307">
    <property type="term" value="P:DNA restriction-modification system"/>
    <property type="evidence" value="ECO:0007669"/>
    <property type="project" value="UniProtKB-KW"/>
</dbReference>
<dbReference type="EMBL" id="PFSI01000061">
    <property type="protein sequence ID" value="PJC24210.1"/>
    <property type="molecule type" value="Genomic_DNA"/>
</dbReference>
<accession>A0A2M8ENA1</accession>
<dbReference type="Pfam" id="PF01420">
    <property type="entry name" value="Methylase_S"/>
    <property type="match status" value="2"/>
</dbReference>
<name>A0A2M8ENA1_9BACT</name>
<comment type="caution">
    <text evidence="5">The sequence shown here is derived from an EMBL/GenBank/DDBJ whole genome shotgun (WGS) entry which is preliminary data.</text>
</comment>
<dbReference type="GO" id="GO:0003677">
    <property type="term" value="F:DNA binding"/>
    <property type="evidence" value="ECO:0007669"/>
    <property type="project" value="UniProtKB-KW"/>
</dbReference>
<evidence type="ECO:0000259" key="4">
    <source>
        <dbReference type="Pfam" id="PF01420"/>
    </source>
</evidence>
<dbReference type="InterPro" id="IPR044946">
    <property type="entry name" value="Restrct_endonuc_typeI_TRD_sf"/>
</dbReference>
<keyword evidence="2" id="KW-0680">Restriction system</keyword>
<gene>
    <name evidence="5" type="ORF">CO057_04060</name>
</gene>
<dbReference type="InterPro" id="IPR051212">
    <property type="entry name" value="Type-I_RE_S_subunit"/>
</dbReference>
<evidence type="ECO:0000313" key="6">
    <source>
        <dbReference type="Proteomes" id="UP000230251"/>
    </source>
</evidence>
<protein>
    <recommendedName>
        <fullName evidence="4">Type I restriction modification DNA specificity domain-containing protein</fullName>
    </recommendedName>
</protein>
<proteinExistence type="inferred from homology"/>
<keyword evidence="3" id="KW-0238">DNA-binding</keyword>
<organism evidence="5 6">
    <name type="scientific">Candidatus Uhrbacteria bacterium CG_4_9_14_0_2_um_filter_41_50</name>
    <dbReference type="NCBI Taxonomy" id="1975031"/>
    <lineage>
        <taxon>Bacteria</taxon>
        <taxon>Candidatus Uhriibacteriota</taxon>
    </lineage>
</organism>
<dbReference type="Proteomes" id="UP000230251">
    <property type="component" value="Unassembled WGS sequence"/>
</dbReference>
<evidence type="ECO:0000256" key="1">
    <source>
        <dbReference type="ARBA" id="ARBA00010923"/>
    </source>
</evidence>